<reference evidence="3" key="1">
    <citation type="submission" date="2023-07" db="EMBL/GenBank/DDBJ databases">
        <title>Description of three actinobacteria isolated from air of manufacturing shop in a pharmaceutical factory.</title>
        <authorList>
            <person name="Zhang D.-F."/>
        </authorList>
    </citation>
    <scope>NUCLEOTIDE SEQUENCE [LARGE SCALE GENOMIC DNA]</scope>
    <source>
        <strain evidence="3">CCTCC AB 207010</strain>
    </source>
</reference>
<dbReference type="RefSeq" id="WP_310536437.1">
    <property type="nucleotide sequence ID" value="NZ_BAAAOC010000024.1"/>
</dbReference>
<dbReference type="Gene3D" id="3.90.1200.10">
    <property type="match status" value="1"/>
</dbReference>
<dbReference type="SUPFAM" id="SSF56112">
    <property type="entry name" value="Protein kinase-like (PK-like)"/>
    <property type="match status" value="1"/>
</dbReference>
<feature type="domain" description="Aminoglycoside phosphotransferase" evidence="1">
    <location>
        <begin position="225"/>
        <end position="365"/>
    </location>
</feature>
<comment type="caution">
    <text evidence="2">The sequence shown here is derived from an EMBL/GenBank/DDBJ whole genome shotgun (WGS) entry which is preliminary data.</text>
</comment>
<sequence>MMTYELPQVAPPPHVPPQEQADAHIVELIGLDGAEALLDSHRLSALLGREVLITHLRIKPRHSLVVAFREAGPRRTGASCSGYGWITITDDADKFTKALQRASKVGETLTVLRDESPWIISGSVWADPVLAKDVADMRSALGGRPVEVLRYNPRRRLVAAVGEGETRKVIRVVPGAGERLLSIQEQWRSAEVPVTRARPLGQRGSATIVPLWGYGDLVHHPHAPAAETAGAALAQLHARTTLPCGAGTEPADSAQPPGGVLPVDPQTPAHAVALYAPWLERRSARLSELLTERLTEVGTGSIVRLHGDLSPDQVILAAEGSHKIRFIDLERSGMGEALRDLGSWVAACRRMDLPHLVDPFLEGYARASGQCVSALRRSAASRSWEAYAHLSASLDSFRHRERDWPQAVTRAIELAEEALSDAREP</sequence>
<organism evidence="2 3">
    <name type="scientific">Nesterenkonia flava</name>
    <dbReference type="NCBI Taxonomy" id="469799"/>
    <lineage>
        <taxon>Bacteria</taxon>
        <taxon>Bacillati</taxon>
        <taxon>Actinomycetota</taxon>
        <taxon>Actinomycetes</taxon>
        <taxon>Micrococcales</taxon>
        <taxon>Micrococcaceae</taxon>
        <taxon>Nesterenkonia</taxon>
    </lineage>
</organism>
<accession>A0ABU1FQX4</accession>
<dbReference type="Proteomes" id="UP001260872">
    <property type="component" value="Unassembled WGS sequence"/>
</dbReference>
<dbReference type="EMBL" id="JAVKGT010000005">
    <property type="protein sequence ID" value="MDR5711050.1"/>
    <property type="molecule type" value="Genomic_DNA"/>
</dbReference>
<keyword evidence="3" id="KW-1185">Reference proteome</keyword>
<evidence type="ECO:0000313" key="2">
    <source>
        <dbReference type="EMBL" id="MDR5711050.1"/>
    </source>
</evidence>
<dbReference type="InterPro" id="IPR011009">
    <property type="entry name" value="Kinase-like_dom_sf"/>
</dbReference>
<name>A0ABU1FQX4_9MICC</name>
<evidence type="ECO:0000313" key="3">
    <source>
        <dbReference type="Proteomes" id="UP001260872"/>
    </source>
</evidence>
<gene>
    <name evidence="2" type="ORF">RH857_02695</name>
</gene>
<dbReference type="InterPro" id="IPR002575">
    <property type="entry name" value="Aminoglycoside_PTrfase"/>
</dbReference>
<proteinExistence type="predicted"/>
<dbReference type="Pfam" id="PF01636">
    <property type="entry name" value="APH"/>
    <property type="match status" value="1"/>
</dbReference>
<protein>
    <submittedName>
        <fullName evidence="2">Phosphotransferase</fullName>
    </submittedName>
</protein>
<evidence type="ECO:0000259" key="1">
    <source>
        <dbReference type="Pfam" id="PF01636"/>
    </source>
</evidence>